<gene>
    <name evidence="3" type="ORF">KIH74_10930</name>
</gene>
<sequence>MPIDLRGGEIQQLADYYADFEQRMAGCQEFWKLERGQTFAEPADESWLAFEAGDWDTAARLIERRRADLEAYHRELRQAGTRTARVRVVERPLSAYLQWELRLLRIRDEAGGPIRVLDAGAVAGLETGGPLPEIYTMDETVMYEAVYDDSGVLDHAVRYRDADVVRAGRELIGDLYRRAEPIAAFFGREIDPAQPVLPDRPALPADYLRSRGRPAPIRS</sequence>
<feature type="region of interest" description="Disordered" evidence="1">
    <location>
        <begin position="195"/>
        <end position="219"/>
    </location>
</feature>
<dbReference type="EMBL" id="JAHBAY010000004">
    <property type="protein sequence ID" value="MBT0769436.1"/>
    <property type="molecule type" value="Genomic_DNA"/>
</dbReference>
<accession>A0ABS5TGZ1</accession>
<name>A0ABS5TGZ1_9ACTN</name>
<evidence type="ECO:0000259" key="2">
    <source>
        <dbReference type="Pfam" id="PF21806"/>
    </source>
</evidence>
<dbReference type="RefSeq" id="WP_214155738.1">
    <property type="nucleotide sequence ID" value="NZ_JAHBAY010000004.1"/>
</dbReference>
<feature type="domain" description="DUF6879" evidence="2">
    <location>
        <begin position="19"/>
        <end position="186"/>
    </location>
</feature>
<evidence type="ECO:0000313" key="4">
    <source>
        <dbReference type="Proteomes" id="UP001197247"/>
    </source>
</evidence>
<dbReference type="Pfam" id="PF21806">
    <property type="entry name" value="DUF6879"/>
    <property type="match status" value="1"/>
</dbReference>
<comment type="caution">
    <text evidence="3">The sequence shown here is derived from an EMBL/GenBank/DDBJ whole genome shotgun (WGS) entry which is preliminary data.</text>
</comment>
<organism evidence="3 4">
    <name type="scientific">Kineosporia corallincola</name>
    <dbReference type="NCBI Taxonomy" id="2835133"/>
    <lineage>
        <taxon>Bacteria</taxon>
        <taxon>Bacillati</taxon>
        <taxon>Actinomycetota</taxon>
        <taxon>Actinomycetes</taxon>
        <taxon>Kineosporiales</taxon>
        <taxon>Kineosporiaceae</taxon>
        <taxon>Kineosporia</taxon>
    </lineage>
</organism>
<dbReference type="InterPro" id="IPR049244">
    <property type="entry name" value="DUF6879"/>
</dbReference>
<evidence type="ECO:0000313" key="3">
    <source>
        <dbReference type="EMBL" id="MBT0769436.1"/>
    </source>
</evidence>
<protein>
    <recommendedName>
        <fullName evidence="2">DUF6879 domain-containing protein</fullName>
    </recommendedName>
</protein>
<evidence type="ECO:0000256" key="1">
    <source>
        <dbReference type="SAM" id="MobiDB-lite"/>
    </source>
</evidence>
<proteinExistence type="predicted"/>
<keyword evidence="4" id="KW-1185">Reference proteome</keyword>
<dbReference type="Proteomes" id="UP001197247">
    <property type="component" value="Unassembled WGS sequence"/>
</dbReference>
<reference evidence="3 4" key="1">
    <citation type="submission" date="2021-05" db="EMBL/GenBank/DDBJ databases">
        <title>Kineosporia and Streptomyces sp. nov. two new marine actinobacteria isolated from Coral.</title>
        <authorList>
            <person name="Buangrab K."/>
            <person name="Sutthacheep M."/>
            <person name="Yeemin T."/>
            <person name="Harunari E."/>
            <person name="Igarashi Y."/>
            <person name="Kanchanasin P."/>
            <person name="Tanasupawat S."/>
            <person name="Phongsopitanun W."/>
        </authorList>
    </citation>
    <scope>NUCLEOTIDE SEQUENCE [LARGE SCALE GENOMIC DNA]</scope>
    <source>
        <strain evidence="3 4">J2-2</strain>
    </source>
</reference>